<dbReference type="Gene3D" id="3.30.420.10">
    <property type="entry name" value="Ribonuclease H-like superfamily/Ribonuclease H"/>
    <property type="match status" value="1"/>
</dbReference>
<evidence type="ECO:0000313" key="5">
    <source>
        <dbReference type="Proteomes" id="UP001151760"/>
    </source>
</evidence>
<evidence type="ECO:0000259" key="3">
    <source>
        <dbReference type="PROSITE" id="PS50994"/>
    </source>
</evidence>
<proteinExistence type="predicted"/>
<feature type="compositionally biased region" description="Polar residues" evidence="2">
    <location>
        <begin position="166"/>
        <end position="184"/>
    </location>
</feature>
<feature type="domain" description="Integrase catalytic" evidence="3">
    <location>
        <begin position="821"/>
        <end position="995"/>
    </location>
</feature>
<dbReference type="Pfam" id="PF00665">
    <property type="entry name" value="rve"/>
    <property type="match status" value="1"/>
</dbReference>
<dbReference type="PANTHER" id="PTHR42648">
    <property type="entry name" value="TRANSPOSASE, PUTATIVE-RELATED"/>
    <property type="match status" value="1"/>
</dbReference>
<reference evidence="4" key="2">
    <citation type="submission" date="2022-01" db="EMBL/GenBank/DDBJ databases">
        <authorList>
            <person name="Yamashiro T."/>
            <person name="Shiraishi A."/>
            <person name="Satake H."/>
            <person name="Nakayama K."/>
        </authorList>
    </citation>
    <scope>NUCLEOTIDE SEQUENCE</scope>
</reference>
<dbReference type="SUPFAM" id="SSF53098">
    <property type="entry name" value="Ribonuclease H-like"/>
    <property type="match status" value="1"/>
</dbReference>
<accession>A0ABQ5H7B5</accession>
<comment type="caution">
    <text evidence="4">The sequence shown here is derived from an EMBL/GenBank/DDBJ whole genome shotgun (WGS) entry which is preliminary data.</text>
</comment>
<keyword evidence="5" id="KW-1185">Reference proteome</keyword>
<dbReference type="InterPro" id="IPR012337">
    <property type="entry name" value="RNaseH-like_sf"/>
</dbReference>
<gene>
    <name evidence="4" type="ORF">Tco_1058119</name>
</gene>
<dbReference type="Proteomes" id="UP001151760">
    <property type="component" value="Unassembled WGS sequence"/>
</dbReference>
<feature type="coiled-coil region" evidence="1">
    <location>
        <begin position="431"/>
        <end position="458"/>
    </location>
</feature>
<evidence type="ECO:0000313" key="4">
    <source>
        <dbReference type="EMBL" id="GJT83777.1"/>
    </source>
</evidence>
<dbReference type="InterPro" id="IPR039537">
    <property type="entry name" value="Retrotran_Ty1/copia-like"/>
</dbReference>
<organism evidence="4 5">
    <name type="scientific">Tanacetum coccineum</name>
    <dbReference type="NCBI Taxonomy" id="301880"/>
    <lineage>
        <taxon>Eukaryota</taxon>
        <taxon>Viridiplantae</taxon>
        <taxon>Streptophyta</taxon>
        <taxon>Embryophyta</taxon>
        <taxon>Tracheophyta</taxon>
        <taxon>Spermatophyta</taxon>
        <taxon>Magnoliopsida</taxon>
        <taxon>eudicotyledons</taxon>
        <taxon>Gunneridae</taxon>
        <taxon>Pentapetalae</taxon>
        <taxon>asterids</taxon>
        <taxon>campanulids</taxon>
        <taxon>Asterales</taxon>
        <taxon>Asteraceae</taxon>
        <taxon>Asteroideae</taxon>
        <taxon>Anthemideae</taxon>
        <taxon>Anthemidinae</taxon>
        <taxon>Tanacetum</taxon>
    </lineage>
</organism>
<evidence type="ECO:0000256" key="2">
    <source>
        <dbReference type="SAM" id="MobiDB-lite"/>
    </source>
</evidence>
<dbReference type="EMBL" id="BQNB010019293">
    <property type="protein sequence ID" value="GJT83777.1"/>
    <property type="molecule type" value="Genomic_DNA"/>
</dbReference>
<dbReference type="PANTHER" id="PTHR42648:SF18">
    <property type="entry name" value="RETROTRANSPOSON, UNCLASSIFIED-LIKE PROTEIN"/>
    <property type="match status" value="1"/>
</dbReference>
<keyword evidence="1" id="KW-0175">Coiled coil</keyword>
<reference evidence="4" key="1">
    <citation type="journal article" date="2022" name="Int. J. Mol. Sci.">
        <title>Draft Genome of Tanacetum Coccineum: Genomic Comparison of Closely Related Tanacetum-Family Plants.</title>
        <authorList>
            <person name="Yamashiro T."/>
            <person name="Shiraishi A."/>
            <person name="Nakayama K."/>
            <person name="Satake H."/>
        </authorList>
    </citation>
    <scope>NUCLEOTIDE SEQUENCE</scope>
</reference>
<evidence type="ECO:0000256" key="1">
    <source>
        <dbReference type="SAM" id="Coils"/>
    </source>
</evidence>
<sequence length="1236" mass="142441">MSNTNNNLQTKTLNALHNAIMEAGGKDHPPMLAPGNYNPPYKFKWTEKTISVAEGSSETTTEGYIENYKNVSQDIRNQLDVEAEVFGTFTSRDGESLESYYSRFYKMMDELFRNQCDVTNHQVNVQFLLHYNQNGKVNEIKAERLARTANPLALVAQQKPVYYPQNHPNHYTQNSSTRSQQAATRNRDKSIVNSHLPTYDKEPTMVAVDVEMSKEKEIDKLMALISLSFKKVYKPTNNNLRTSSNTSRAHQDNTLRINRGTRYDNQRVITGARENVAYHKEKMLLCKQEEVGIQLISEQADWRDDTDDEPEDQELDAHYLYMAQIQEVTPDVADNSGPIFDTEPLQNVQNDDDNYNVFANEREHHEQQLKCKINDSKNRNKFLESSNKTLVDKLKDLKKFLAELDRYHNVNYASKVEIDCAKAKGDLMSYKMESQKSLNEHTRKINDLNQMISEMKKELFARQETISIMSQEKEAQNKFYKTREDKEIEKDIALENKVKVLDDIVYKTGQSVQIMNMLNRNCKTSFVKPEFLKKAQRANPRLYDIGCYNDNLALMLAPESDKTIRLAQESRSKLRLNIQLLYLLVLWNLSKNVNQSVATPLKKTVAVESTNQKPRNKIRKQYEHVSKTCSWWYPKFTPSGYKWKPKSPIGNVNTNVSMPLGNASRTANILEHMTPRRSTLSNTPSSSNSFAARKDNSIHRRLWVLKAHDGKSQAPKVAFRKSRCYIRDLKGNDLLTGSHGSDLYFITLQDTFTPNPICLIAKASSSQAWLWHHRLSQLNFDTINLLLKYDIVTVLPKFKFVKDHLCSSFELGKAKRKSFKTKTTPSSKRRLQILHMDLCGLMRVESFNSKKYVLVIVDDYSRYTWTHFLRSKDETPEVLIDFLKLVQRGLHAHIRTVRTNKGTKFLNKTLHAYFAQEGIEHQMSTAQTPEQNDIVERQNHTLVEAARTMLSATKVPLFFWAEAIGTICFTQNHSLVIPRHEKNTLSHLQWPKTVWYSTQSRAYRVYNKRTKVIVEAIHVNFDELPYMASNHVNEIVTTSNELDLLFSPMFDELLNGTTQVVSKSFTVNAADAPDKRQQQNITSSTSTTVAAAIPPLNIQTTPETTNQAPTVTSTKNINQAETQKENAQVEEDEFINIFSIPVQERGETSSRHVDSSNMHTFYQRHPSEHRWTKDHPLEQVIENPSQSIRTRRQLKTDGEMCMFALTVSRTEPKNIKEAMADSAWIEAMQEELHQFD</sequence>
<dbReference type="InterPro" id="IPR036397">
    <property type="entry name" value="RNaseH_sf"/>
</dbReference>
<name>A0ABQ5H7B5_9ASTR</name>
<dbReference type="InterPro" id="IPR025724">
    <property type="entry name" value="GAG-pre-integrase_dom"/>
</dbReference>
<feature type="region of interest" description="Disordered" evidence="2">
    <location>
        <begin position="164"/>
        <end position="192"/>
    </location>
</feature>
<dbReference type="InterPro" id="IPR001584">
    <property type="entry name" value="Integrase_cat-core"/>
</dbReference>
<protein>
    <submittedName>
        <fullName evidence="4">Retrovirus-related pol polyprotein from transposon TNT 1-94</fullName>
    </submittedName>
</protein>
<dbReference type="Pfam" id="PF13976">
    <property type="entry name" value="gag_pre-integrs"/>
    <property type="match status" value="1"/>
</dbReference>
<dbReference type="PROSITE" id="PS50994">
    <property type="entry name" value="INTEGRASE"/>
    <property type="match status" value="1"/>
</dbReference>